<dbReference type="eggNOG" id="KOG1075">
    <property type="taxonomic scope" value="Eukaryota"/>
</dbReference>
<accession>A0A061FN05</accession>
<evidence type="ECO:0000313" key="2">
    <source>
        <dbReference type="Proteomes" id="UP000026915"/>
    </source>
</evidence>
<reference evidence="1 2" key="1">
    <citation type="journal article" date="2013" name="Genome Biol.">
        <title>The genome sequence of the most widely cultivated cacao type and its use to identify candidate genes regulating pod color.</title>
        <authorList>
            <person name="Motamayor J.C."/>
            <person name="Mockaitis K."/>
            <person name="Schmutz J."/>
            <person name="Haiminen N."/>
            <person name="Iii D.L."/>
            <person name="Cornejo O."/>
            <person name="Findley S.D."/>
            <person name="Zheng P."/>
            <person name="Utro F."/>
            <person name="Royaert S."/>
            <person name="Saski C."/>
            <person name="Jenkins J."/>
            <person name="Podicheti R."/>
            <person name="Zhao M."/>
            <person name="Scheffler B.E."/>
            <person name="Stack J.C."/>
            <person name="Feltus F.A."/>
            <person name="Mustiga G.M."/>
            <person name="Amores F."/>
            <person name="Phillips W."/>
            <person name="Marelli J.P."/>
            <person name="May G.D."/>
            <person name="Shapiro H."/>
            <person name="Ma J."/>
            <person name="Bustamante C.D."/>
            <person name="Schnell R.J."/>
            <person name="Main D."/>
            <person name="Gilbert D."/>
            <person name="Parida L."/>
            <person name="Kuhn D.N."/>
        </authorList>
    </citation>
    <scope>NUCLEOTIDE SEQUENCE [LARGE SCALE GENOMIC DNA]</scope>
    <source>
        <strain evidence="2">cv. Matina 1-6</strain>
    </source>
</reference>
<dbReference type="PANTHER" id="PTHR33116">
    <property type="entry name" value="REVERSE TRANSCRIPTASE ZINC-BINDING DOMAIN-CONTAINING PROTEIN-RELATED-RELATED"/>
    <property type="match status" value="1"/>
</dbReference>
<proteinExistence type="predicted"/>
<dbReference type="Proteomes" id="UP000026915">
    <property type="component" value="Chromosome 10"/>
</dbReference>
<dbReference type="HOGENOM" id="CLU_522162_0_0_1"/>
<organism evidence="1 2">
    <name type="scientific">Theobroma cacao</name>
    <name type="common">Cacao</name>
    <name type="synonym">Cocoa</name>
    <dbReference type="NCBI Taxonomy" id="3641"/>
    <lineage>
        <taxon>Eukaryota</taxon>
        <taxon>Viridiplantae</taxon>
        <taxon>Streptophyta</taxon>
        <taxon>Embryophyta</taxon>
        <taxon>Tracheophyta</taxon>
        <taxon>Spermatophyta</taxon>
        <taxon>Magnoliopsida</taxon>
        <taxon>eudicotyledons</taxon>
        <taxon>Gunneridae</taxon>
        <taxon>Pentapetalae</taxon>
        <taxon>rosids</taxon>
        <taxon>malvids</taxon>
        <taxon>Malvales</taxon>
        <taxon>Malvaceae</taxon>
        <taxon>Byttnerioideae</taxon>
        <taxon>Theobroma</taxon>
    </lineage>
</organism>
<dbReference type="PANTHER" id="PTHR33116:SF70">
    <property type="entry name" value="NON-LTR RETROELEMENT REVERSE TRANSCRIPTASE-LIKE PROTEIN"/>
    <property type="match status" value="1"/>
</dbReference>
<dbReference type="EMBL" id="CM001888">
    <property type="protein sequence ID" value="EOY18655.1"/>
    <property type="molecule type" value="Genomic_DNA"/>
</dbReference>
<dbReference type="InParanoid" id="A0A061FN05"/>
<evidence type="ECO:0000313" key="1">
    <source>
        <dbReference type="EMBL" id="EOY18655.1"/>
    </source>
</evidence>
<protein>
    <recommendedName>
        <fullName evidence="3">Reverse transcriptase domain-containing protein</fullName>
    </recommendedName>
</protein>
<keyword evidence="2" id="KW-1185">Reference proteome</keyword>
<evidence type="ECO:0008006" key="3">
    <source>
        <dbReference type="Google" id="ProtNLM"/>
    </source>
</evidence>
<gene>
    <name evidence="1" type="ORF">TCM_043150</name>
</gene>
<dbReference type="Gramene" id="EOY18655">
    <property type="protein sequence ID" value="EOY18655"/>
    <property type="gene ID" value="TCM_043150"/>
</dbReference>
<dbReference type="AlphaFoldDB" id="A0A061FN05"/>
<sequence>MFFAKARESDEANLNENTKKKKREDYFVKTDRTYYADDYETVSVRCLDWLDGLKSPQKENNPNGYKVLAQPPKEIEFSPRAHVTRNIYKFDILQPMLIELVGDTQSSFIPEQQASDNVIVMQEAIHTMQIMKRRKGVLAIKINLEKAHGRLKWSFLQESLWRNWQTKNGPTLSHVCFADDIKLFGTATQNQLQVMMRDIHKFCSALDQKVNRQKSKMLVFSNINPTRAKELSCAAYTSLTNDFGKYLGTPMLHGRVQRTTYSDLCSKLLRKLDQWSNKFLSMAGRVSLVQAVTNTMALYIMQTTLIPDNVAKEIDKLNFICGRLGGERKIHAITGAPFVFPKTLEVYRLERPGNLICFTCQAWLEIVARKGFFLVEILWKKYLQNNDLFSVKAKSSDSHIWSSILKNREVLAKRLAMVVNDGLHTKFWLDSWLPCGPLIGFVTRDLSLAEIDLPVACFCDDYGNWDLDSRTDSLPMQVIQKTAPYSIDPSSTENDKCLWTLTSSGEFTVKSAYESLKCNKSA</sequence>
<name>A0A061FN05_THECC</name>